<feature type="non-terminal residue" evidence="1">
    <location>
        <position position="103"/>
    </location>
</feature>
<gene>
    <name evidence="1" type="ORF">SCALOS_LOCUS4979</name>
</gene>
<keyword evidence="2" id="KW-1185">Reference proteome</keyword>
<sequence>MIYTKRKNIGELLSPYLQKKALNFLEKEIYKQNSDATYLIQKIKELETKNNNLKKELEELKKEIYSLKMKEIKANQAKVLYTSKIRSAIQKAKRITSQNFQKS</sequence>
<organism evidence="1 2">
    <name type="scientific">Scutellospora calospora</name>
    <dbReference type="NCBI Taxonomy" id="85575"/>
    <lineage>
        <taxon>Eukaryota</taxon>
        <taxon>Fungi</taxon>
        <taxon>Fungi incertae sedis</taxon>
        <taxon>Mucoromycota</taxon>
        <taxon>Glomeromycotina</taxon>
        <taxon>Glomeromycetes</taxon>
        <taxon>Diversisporales</taxon>
        <taxon>Gigasporaceae</taxon>
        <taxon>Scutellospora</taxon>
    </lineage>
</organism>
<proteinExistence type="predicted"/>
<evidence type="ECO:0000313" key="1">
    <source>
        <dbReference type="EMBL" id="CAG8545033.1"/>
    </source>
</evidence>
<dbReference type="EMBL" id="CAJVPM010007378">
    <property type="protein sequence ID" value="CAG8545033.1"/>
    <property type="molecule type" value="Genomic_DNA"/>
</dbReference>
<reference evidence="1" key="1">
    <citation type="submission" date="2021-06" db="EMBL/GenBank/DDBJ databases">
        <authorList>
            <person name="Kallberg Y."/>
            <person name="Tangrot J."/>
            <person name="Rosling A."/>
        </authorList>
    </citation>
    <scope>NUCLEOTIDE SEQUENCE</scope>
    <source>
        <strain evidence="1">AU212A</strain>
    </source>
</reference>
<name>A0ACA9LTG5_9GLOM</name>
<accession>A0ACA9LTG5</accession>
<dbReference type="Proteomes" id="UP000789860">
    <property type="component" value="Unassembled WGS sequence"/>
</dbReference>
<evidence type="ECO:0000313" key="2">
    <source>
        <dbReference type="Proteomes" id="UP000789860"/>
    </source>
</evidence>
<comment type="caution">
    <text evidence="1">The sequence shown here is derived from an EMBL/GenBank/DDBJ whole genome shotgun (WGS) entry which is preliminary data.</text>
</comment>
<protein>
    <submittedName>
        <fullName evidence="1">7810_t:CDS:1</fullName>
    </submittedName>
</protein>